<evidence type="ECO:0008006" key="9">
    <source>
        <dbReference type="Google" id="ProtNLM"/>
    </source>
</evidence>
<keyword evidence="3" id="KW-0863">Zinc-finger</keyword>
<comment type="subcellular location">
    <subcellularLocation>
        <location evidence="1">Nucleus</location>
    </subcellularLocation>
</comment>
<evidence type="ECO:0000256" key="4">
    <source>
        <dbReference type="ARBA" id="ARBA00022833"/>
    </source>
</evidence>
<keyword evidence="4" id="KW-0862">Zinc</keyword>
<dbReference type="InterPro" id="IPR012337">
    <property type="entry name" value="RNaseH-like_sf"/>
</dbReference>
<evidence type="ECO:0000256" key="1">
    <source>
        <dbReference type="ARBA" id="ARBA00004123"/>
    </source>
</evidence>
<dbReference type="GO" id="GO:0005634">
    <property type="term" value="C:nucleus"/>
    <property type="evidence" value="ECO:0007669"/>
    <property type="project" value="UniProtKB-SubCell"/>
</dbReference>
<dbReference type="SUPFAM" id="SSF53098">
    <property type="entry name" value="Ribonuclease H-like"/>
    <property type="match status" value="1"/>
</dbReference>
<dbReference type="PANTHER" id="PTHR46481">
    <property type="entry name" value="ZINC FINGER BED DOMAIN-CONTAINING PROTEIN 4"/>
    <property type="match status" value="1"/>
</dbReference>
<dbReference type="EMBL" id="JAODUP010000313">
    <property type="protein sequence ID" value="KAK2152952.1"/>
    <property type="molecule type" value="Genomic_DNA"/>
</dbReference>
<dbReference type="GO" id="GO:0008270">
    <property type="term" value="F:zinc ion binding"/>
    <property type="evidence" value="ECO:0007669"/>
    <property type="project" value="UniProtKB-KW"/>
</dbReference>
<evidence type="ECO:0000313" key="8">
    <source>
        <dbReference type="Proteomes" id="UP001208570"/>
    </source>
</evidence>
<feature type="region of interest" description="Disordered" evidence="6">
    <location>
        <begin position="1"/>
        <end position="27"/>
    </location>
</feature>
<dbReference type="PANTHER" id="PTHR46481:SF10">
    <property type="entry name" value="ZINC FINGER BED DOMAIN-CONTAINING PROTEIN 39"/>
    <property type="match status" value="1"/>
</dbReference>
<keyword evidence="8" id="KW-1185">Reference proteome</keyword>
<keyword evidence="5" id="KW-0539">Nucleus</keyword>
<protein>
    <recommendedName>
        <fullName evidence="9">DUF659 domain-containing protein</fullName>
    </recommendedName>
</protein>
<evidence type="ECO:0000256" key="2">
    <source>
        <dbReference type="ARBA" id="ARBA00022723"/>
    </source>
</evidence>
<keyword evidence="2" id="KW-0479">Metal-binding</keyword>
<dbReference type="InterPro" id="IPR052035">
    <property type="entry name" value="ZnF_BED_domain_contain"/>
</dbReference>
<comment type="caution">
    <text evidence="7">The sequence shown here is derived from an EMBL/GenBank/DDBJ whole genome shotgun (WGS) entry which is preliminary data.</text>
</comment>
<organism evidence="7 8">
    <name type="scientific">Paralvinella palmiformis</name>
    <dbReference type="NCBI Taxonomy" id="53620"/>
    <lineage>
        <taxon>Eukaryota</taxon>
        <taxon>Metazoa</taxon>
        <taxon>Spiralia</taxon>
        <taxon>Lophotrochozoa</taxon>
        <taxon>Annelida</taxon>
        <taxon>Polychaeta</taxon>
        <taxon>Sedentaria</taxon>
        <taxon>Canalipalpata</taxon>
        <taxon>Terebellida</taxon>
        <taxon>Terebelliformia</taxon>
        <taxon>Alvinellidae</taxon>
        <taxon>Paralvinella</taxon>
    </lineage>
</organism>
<accession>A0AAD9JGY8</accession>
<dbReference type="Proteomes" id="UP001208570">
    <property type="component" value="Unassembled WGS sequence"/>
</dbReference>
<proteinExistence type="predicted"/>
<evidence type="ECO:0000313" key="7">
    <source>
        <dbReference type="EMBL" id="KAK2152952.1"/>
    </source>
</evidence>
<evidence type="ECO:0000256" key="6">
    <source>
        <dbReference type="SAM" id="MobiDB-lite"/>
    </source>
</evidence>
<name>A0AAD9JGY8_9ANNE</name>
<evidence type="ECO:0000256" key="3">
    <source>
        <dbReference type="ARBA" id="ARBA00022771"/>
    </source>
</evidence>
<evidence type="ECO:0000256" key="5">
    <source>
        <dbReference type="ARBA" id="ARBA00023242"/>
    </source>
</evidence>
<gene>
    <name evidence="7" type="ORF">LSH36_313g00004</name>
</gene>
<feature type="compositionally biased region" description="Polar residues" evidence="6">
    <location>
        <begin position="18"/>
        <end position="27"/>
    </location>
</feature>
<reference evidence="7" key="1">
    <citation type="journal article" date="2023" name="Mol. Biol. Evol.">
        <title>Third-Generation Sequencing Reveals the Adaptive Role of the Epigenome in Three Deep-Sea Polychaetes.</title>
        <authorList>
            <person name="Perez M."/>
            <person name="Aroh O."/>
            <person name="Sun Y."/>
            <person name="Lan Y."/>
            <person name="Juniper S.K."/>
            <person name="Young C.R."/>
            <person name="Angers B."/>
            <person name="Qian P.Y."/>
        </authorList>
    </citation>
    <scope>NUCLEOTIDE SEQUENCE</scope>
    <source>
        <strain evidence="7">P08H-3</strain>
    </source>
</reference>
<dbReference type="AlphaFoldDB" id="A0AAD9JGY8"/>
<sequence>MTKVDTVAYHERKHPSVHNDTQTTKPATNQQQTMQSFVVQLTNYANHHPHQVQITDSLVMFIAGNLLQSSIAESPRFRDFCGMMDPHYQLASRKHLTGKPLINKTKSIQAYFKQQLKQTQSVCLITDLCQMKSFIGVTGHFIHDWSKHSITLASKRVKGCSTFENIHQQYEKIVTSFDITHKISHIITDNASNIIKAFNFYLPGFTGEYNKVSDANTDNGSDEDDALDSASIDRTVYEQILERDPCY</sequence>